<dbReference type="GO" id="GO:0005737">
    <property type="term" value="C:cytoplasm"/>
    <property type="evidence" value="ECO:0007669"/>
    <property type="project" value="UniProtKB-SubCell"/>
</dbReference>
<dbReference type="Proteomes" id="UP000031443">
    <property type="component" value="Unassembled WGS sequence"/>
</dbReference>
<evidence type="ECO:0000313" key="9">
    <source>
        <dbReference type="EMBL" id="EMP42060.1"/>
    </source>
</evidence>
<protein>
    <submittedName>
        <fullName evidence="9">Cortactin-binding protein 2</fullName>
    </submittedName>
</protein>
<keyword evidence="10" id="KW-1185">Reference proteome</keyword>
<evidence type="ECO:0000256" key="1">
    <source>
        <dbReference type="ARBA" id="ARBA00004316"/>
    </source>
</evidence>
<comment type="subcellular location">
    <subcellularLocation>
        <location evidence="1">Cell projection</location>
    </subcellularLocation>
    <subcellularLocation>
        <location evidence="2">Cytoplasm</location>
    </subcellularLocation>
</comment>
<evidence type="ECO:0000259" key="8">
    <source>
        <dbReference type="Pfam" id="PF09727"/>
    </source>
</evidence>
<dbReference type="GO" id="GO:0042995">
    <property type="term" value="C:cell projection"/>
    <property type="evidence" value="ECO:0007669"/>
    <property type="project" value="UniProtKB-SubCell"/>
</dbReference>
<evidence type="ECO:0000313" key="10">
    <source>
        <dbReference type="Proteomes" id="UP000031443"/>
    </source>
</evidence>
<dbReference type="Pfam" id="PF09727">
    <property type="entry name" value="CortBP2"/>
    <property type="match status" value="1"/>
</dbReference>
<feature type="compositionally biased region" description="Basic and acidic residues" evidence="7">
    <location>
        <begin position="92"/>
        <end position="105"/>
    </location>
</feature>
<dbReference type="EMBL" id="KB478633">
    <property type="protein sequence ID" value="EMP42060.1"/>
    <property type="molecule type" value="Genomic_DNA"/>
</dbReference>
<keyword evidence="4" id="KW-0597">Phosphoprotein</keyword>
<evidence type="ECO:0000256" key="4">
    <source>
        <dbReference type="ARBA" id="ARBA00022553"/>
    </source>
</evidence>
<keyword evidence="6" id="KW-0966">Cell projection</keyword>
<dbReference type="AlphaFoldDB" id="M7C1K7"/>
<evidence type="ECO:0000256" key="3">
    <source>
        <dbReference type="ARBA" id="ARBA00022490"/>
    </source>
</evidence>
<accession>M7C1K7</accession>
<keyword evidence="5" id="KW-0175">Coiled coil</keyword>
<feature type="region of interest" description="Disordered" evidence="7">
    <location>
        <begin position="83"/>
        <end position="105"/>
    </location>
</feature>
<keyword evidence="3" id="KW-0963">Cytoplasm</keyword>
<feature type="region of interest" description="Disordered" evidence="7">
    <location>
        <begin position="1"/>
        <end position="48"/>
    </location>
</feature>
<dbReference type="PANTHER" id="PTHR23166">
    <property type="entry name" value="FILAMIN/GPBP-INTERACTING PROTEIN"/>
    <property type="match status" value="1"/>
</dbReference>
<evidence type="ECO:0000256" key="5">
    <source>
        <dbReference type="ARBA" id="ARBA00023054"/>
    </source>
</evidence>
<reference evidence="10" key="1">
    <citation type="journal article" date="2013" name="Nat. Genet.">
        <title>The draft genomes of soft-shell turtle and green sea turtle yield insights into the development and evolution of the turtle-specific body plan.</title>
        <authorList>
            <person name="Wang Z."/>
            <person name="Pascual-Anaya J."/>
            <person name="Zadissa A."/>
            <person name="Li W."/>
            <person name="Niimura Y."/>
            <person name="Huang Z."/>
            <person name="Li C."/>
            <person name="White S."/>
            <person name="Xiong Z."/>
            <person name="Fang D."/>
            <person name="Wang B."/>
            <person name="Ming Y."/>
            <person name="Chen Y."/>
            <person name="Zheng Y."/>
            <person name="Kuraku S."/>
            <person name="Pignatelli M."/>
            <person name="Herrero J."/>
            <person name="Beal K."/>
            <person name="Nozawa M."/>
            <person name="Li Q."/>
            <person name="Wang J."/>
            <person name="Zhang H."/>
            <person name="Yu L."/>
            <person name="Shigenobu S."/>
            <person name="Wang J."/>
            <person name="Liu J."/>
            <person name="Flicek P."/>
            <person name="Searle S."/>
            <person name="Wang J."/>
            <person name="Kuratani S."/>
            <person name="Yin Y."/>
            <person name="Aken B."/>
            <person name="Zhang G."/>
            <person name="Irie N."/>
        </authorList>
    </citation>
    <scope>NUCLEOTIDE SEQUENCE [LARGE SCALE GENOMIC DNA]</scope>
</reference>
<evidence type="ECO:0000256" key="7">
    <source>
        <dbReference type="SAM" id="MobiDB-lite"/>
    </source>
</evidence>
<evidence type="ECO:0000256" key="6">
    <source>
        <dbReference type="ARBA" id="ARBA00023273"/>
    </source>
</evidence>
<dbReference type="InterPro" id="IPR019131">
    <property type="entry name" value="Cortactin-binding_p2_N"/>
</dbReference>
<dbReference type="GO" id="GO:0051721">
    <property type="term" value="F:protein phosphatase 2A binding"/>
    <property type="evidence" value="ECO:0007669"/>
    <property type="project" value="TreeGrafter"/>
</dbReference>
<dbReference type="PANTHER" id="PTHR23166:SF9">
    <property type="entry name" value="CTTNBP2 N-TERMINAL-LIKE PROTEIN"/>
    <property type="match status" value="1"/>
</dbReference>
<dbReference type="GO" id="GO:0015629">
    <property type="term" value="C:actin cytoskeleton"/>
    <property type="evidence" value="ECO:0007669"/>
    <property type="project" value="TreeGrafter"/>
</dbReference>
<organism evidence="9 10">
    <name type="scientific">Chelonia mydas</name>
    <name type="common">Green sea-turtle</name>
    <name type="synonym">Chelonia agassizi</name>
    <dbReference type="NCBI Taxonomy" id="8469"/>
    <lineage>
        <taxon>Eukaryota</taxon>
        <taxon>Metazoa</taxon>
        <taxon>Chordata</taxon>
        <taxon>Craniata</taxon>
        <taxon>Vertebrata</taxon>
        <taxon>Euteleostomi</taxon>
        <taxon>Archelosauria</taxon>
        <taxon>Testudinata</taxon>
        <taxon>Testudines</taxon>
        <taxon>Cryptodira</taxon>
        <taxon>Durocryptodira</taxon>
        <taxon>Americhelydia</taxon>
        <taxon>Chelonioidea</taxon>
        <taxon>Cheloniidae</taxon>
        <taxon>Chelonia</taxon>
    </lineage>
</organism>
<name>M7C1K7_CHEMY</name>
<evidence type="ECO:0000256" key="2">
    <source>
        <dbReference type="ARBA" id="ARBA00004496"/>
    </source>
</evidence>
<proteinExistence type="predicted"/>
<dbReference type="InterPro" id="IPR050719">
    <property type="entry name" value="Cortactin-Actin_Reg"/>
</dbReference>
<feature type="domain" description="Cortactin-binding protein-2 N-terminal" evidence="8">
    <location>
        <begin position="53"/>
        <end position="90"/>
    </location>
</feature>
<sequence length="105" mass="11787">MLRPRPQQPSPDRERALPDCQGEQPNEQGTCTGKELSLPFPPTPQKREFDVDNLSKQELRMLLSVMEGELEARDLVIEALRGGQSSFPTLQHEQKAKSGHISGEH</sequence>
<gene>
    <name evidence="9" type="ORF">UY3_00650</name>
</gene>